<evidence type="ECO:0008006" key="3">
    <source>
        <dbReference type="Google" id="ProtNLM"/>
    </source>
</evidence>
<organism evidence="1 2">
    <name type="scientific">Mariniradius sediminis</name>
    <dbReference type="NCBI Taxonomy" id="2909237"/>
    <lineage>
        <taxon>Bacteria</taxon>
        <taxon>Pseudomonadati</taxon>
        <taxon>Bacteroidota</taxon>
        <taxon>Cytophagia</taxon>
        <taxon>Cytophagales</taxon>
        <taxon>Cyclobacteriaceae</taxon>
        <taxon>Mariniradius</taxon>
    </lineage>
</organism>
<evidence type="ECO:0000313" key="1">
    <source>
        <dbReference type="EMBL" id="MCF1749627.1"/>
    </source>
</evidence>
<dbReference type="RefSeq" id="WP_234859811.1">
    <property type="nucleotide sequence ID" value="NZ_JAKEVZ010000001.1"/>
</dbReference>
<name>A0ABS9BNN1_9BACT</name>
<dbReference type="Proteomes" id="UP001201449">
    <property type="component" value="Unassembled WGS sequence"/>
</dbReference>
<keyword evidence="2" id="KW-1185">Reference proteome</keyword>
<dbReference type="EMBL" id="JAKEVZ010000001">
    <property type="protein sequence ID" value="MCF1749627.1"/>
    <property type="molecule type" value="Genomic_DNA"/>
</dbReference>
<proteinExistence type="predicted"/>
<protein>
    <recommendedName>
        <fullName evidence="3">Anti-sigma factor</fullName>
    </recommendedName>
</protein>
<sequence length="145" mass="16749">MSDRLEKLLEKYWEAETDLAEEAELKTLLRKAEGYAEEKKFFLGLESIAAMKPSEMTMPKQEVWLWANWKKIAASLLVLLVAGAAYLRYETKKAEREAYEQVMQALALIQENMQKGTSSMQIMQEMKHLNTTQEIFQIPAKTDTP</sequence>
<gene>
    <name evidence="1" type="ORF">L0U89_00985</name>
</gene>
<reference evidence="1 2" key="1">
    <citation type="submission" date="2022-01" db="EMBL/GenBank/DDBJ databases">
        <title>Mariniradius saccharolyticus sp. nov., isolated from sediment of a river.</title>
        <authorList>
            <person name="Liu H."/>
        </authorList>
    </citation>
    <scope>NUCLEOTIDE SEQUENCE [LARGE SCALE GENOMIC DNA]</scope>
    <source>
        <strain evidence="1 2">RY-2</strain>
    </source>
</reference>
<evidence type="ECO:0000313" key="2">
    <source>
        <dbReference type="Proteomes" id="UP001201449"/>
    </source>
</evidence>
<comment type="caution">
    <text evidence="1">The sequence shown here is derived from an EMBL/GenBank/DDBJ whole genome shotgun (WGS) entry which is preliminary data.</text>
</comment>
<accession>A0ABS9BNN1</accession>